<dbReference type="EMBL" id="JAGSND010000005">
    <property type="protein sequence ID" value="MBR0598046.1"/>
    <property type="molecule type" value="Genomic_DNA"/>
</dbReference>
<feature type="transmembrane region" description="Helical" evidence="6">
    <location>
        <begin position="315"/>
        <end position="335"/>
    </location>
</feature>
<dbReference type="Pfam" id="PF02653">
    <property type="entry name" value="BPD_transp_2"/>
    <property type="match status" value="1"/>
</dbReference>
<organism evidence="7 8">
    <name type="scientific">Sinanaerobacter chloroacetimidivorans</name>
    <dbReference type="NCBI Taxonomy" id="2818044"/>
    <lineage>
        <taxon>Bacteria</taxon>
        <taxon>Bacillati</taxon>
        <taxon>Bacillota</taxon>
        <taxon>Clostridia</taxon>
        <taxon>Peptostreptococcales</taxon>
        <taxon>Anaerovoracaceae</taxon>
        <taxon>Sinanaerobacter</taxon>
    </lineage>
</organism>
<comment type="caution">
    <text evidence="7">The sequence shown here is derived from an EMBL/GenBank/DDBJ whole genome shotgun (WGS) entry which is preliminary data.</text>
</comment>
<feature type="transmembrane region" description="Helical" evidence="6">
    <location>
        <begin position="68"/>
        <end position="86"/>
    </location>
</feature>
<comment type="subcellular location">
    <subcellularLocation>
        <location evidence="1">Cell membrane</location>
        <topology evidence="1">Multi-pass membrane protein</topology>
    </subcellularLocation>
</comment>
<keyword evidence="2" id="KW-1003">Cell membrane</keyword>
<reference evidence="7" key="2">
    <citation type="submission" date="2021-04" db="EMBL/GenBank/DDBJ databases">
        <authorList>
            <person name="Liu J."/>
        </authorList>
    </citation>
    <scope>NUCLEOTIDE SEQUENCE</scope>
    <source>
        <strain evidence="7">BAD-6</strain>
    </source>
</reference>
<protein>
    <submittedName>
        <fullName evidence="7">Branched-chain amino acid ABC transporter permease</fullName>
    </submittedName>
</protein>
<evidence type="ECO:0000256" key="1">
    <source>
        <dbReference type="ARBA" id="ARBA00004651"/>
    </source>
</evidence>
<dbReference type="RefSeq" id="WP_227018177.1">
    <property type="nucleotide sequence ID" value="NZ_JAGSND010000005.1"/>
</dbReference>
<evidence type="ECO:0000256" key="6">
    <source>
        <dbReference type="SAM" id="Phobius"/>
    </source>
</evidence>
<dbReference type="InterPro" id="IPR043428">
    <property type="entry name" value="LivM-like"/>
</dbReference>
<gene>
    <name evidence="7" type="ORF">KCX82_09190</name>
</gene>
<dbReference type="PANTHER" id="PTHR30482:SF10">
    <property type="entry name" value="HIGH-AFFINITY BRANCHED-CHAIN AMINO ACID TRANSPORT PROTEIN BRAE"/>
    <property type="match status" value="1"/>
</dbReference>
<evidence type="ECO:0000313" key="8">
    <source>
        <dbReference type="Proteomes" id="UP000675664"/>
    </source>
</evidence>
<dbReference type="GO" id="GO:0015658">
    <property type="term" value="F:branched-chain amino acid transmembrane transporter activity"/>
    <property type="evidence" value="ECO:0007669"/>
    <property type="project" value="InterPro"/>
</dbReference>
<evidence type="ECO:0000256" key="2">
    <source>
        <dbReference type="ARBA" id="ARBA00022475"/>
    </source>
</evidence>
<evidence type="ECO:0000256" key="3">
    <source>
        <dbReference type="ARBA" id="ARBA00022692"/>
    </source>
</evidence>
<dbReference type="PANTHER" id="PTHR30482">
    <property type="entry name" value="HIGH-AFFINITY BRANCHED-CHAIN AMINO ACID TRANSPORT SYSTEM PERMEASE"/>
    <property type="match status" value="1"/>
</dbReference>
<dbReference type="InterPro" id="IPR001851">
    <property type="entry name" value="ABC_transp_permease"/>
</dbReference>
<dbReference type="GO" id="GO:0005886">
    <property type="term" value="C:plasma membrane"/>
    <property type="evidence" value="ECO:0007669"/>
    <property type="project" value="UniProtKB-SubCell"/>
</dbReference>
<feature type="transmembrane region" description="Helical" evidence="6">
    <location>
        <begin position="35"/>
        <end position="56"/>
    </location>
</feature>
<feature type="transmembrane region" description="Helical" evidence="6">
    <location>
        <begin position="12"/>
        <end position="29"/>
    </location>
</feature>
<proteinExistence type="predicted"/>
<sequence length="378" mass="41489">MKSKERRIRDSILTLITIVVIFILLYLANQFMSNYQLRILNLCGIYIILSLSMILINGFLGLFSLGHAGFMAIGAYTVALLTLPPMEKQLNYYLEPIVPWLANTEWSFLPAILLGGVFAAIAGLLIGAPVLRLKDDYLAIATLGFAEIIRIIFTNLQSVTNGSLGLKGLPKIEIGIPFTGLALNMSACIWIAAVITVLFMVRLVKGSYGKAFLAIREDEIAAEAMGINVFKHKLLAFVIASFFAGIGGAFLGNIMGTVDPLMFRFLLTYNIVLIVVFGGIGSLTGGVLAAIVITAAMEMLRFLDSSFDLGPLEIPGIPGVRMVVFSLLLMFIIIFKPRGIMGVREFSWQWLIDLPNNTKNYYADRAIRKSKAKKGCDQ</sequence>
<keyword evidence="4 6" id="KW-1133">Transmembrane helix</keyword>
<keyword evidence="3 6" id="KW-0812">Transmembrane</keyword>
<feature type="transmembrane region" description="Helical" evidence="6">
    <location>
        <begin position="176"/>
        <end position="201"/>
    </location>
</feature>
<dbReference type="CDD" id="cd06581">
    <property type="entry name" value="TM_PBP1_LivM_like"/>
    <property type="match status" value="1"/>
</dbReference>
<dbReference type="Proteomes" id="UP000675664">
    <property type="component" value="Unassembled WGS sequence"/>
</dbReference>
<feature type="transmembrane region" description="Helical" evidence="6">
    <location>
        <begin position="106"/>
        <end position="125"/>
    </location>
</feature>
<accession>A0A8J8B1U6</accession>
<name>A0A8J8B1U6_9FIRM</name>
<evidence type="ECO:0000256" key="5">
    <source>
        <dbReference type="ARBA" id="ARBA00023136"/>
    </source>
</evidence>
<feature type="transmembrane region" description="Helical" evidence="6">
    <location>
        <begin position="234"/>
        <end position="255"/>
    </location>
</feature>
<evidence type="ECO:0000313" key="7">
    <source>
        <dbReference type="EMBL" id="MBR0598046.1"/>
    </source>
</evidence>
<keyword evidence="5 6" id="KW-0472">Membrane</keyword>
<keyword evidence="8" id="KW-1185">Reference proteome</keyword>
<feature type="transmembrane region" description="Helical" evidence="6">
    <location>
        <begin position="137"/>
        <end position="156"/>
    </location>
</feature>
<evidence type="ECO:0000256" key="4">
    <source>
        <dbReference type="ARBA" id="ARBA00022989"/>
    </source>
</evidence>
<reference evidence="7" key="1">
    <citation type="submission" date="2021-04" db="EMBL/GenBank/DDBJ databases">
        <title>Sinoanaerobacter chloroacetimidivorans sp. nov., an obligate anaerobic bacterium isolated from anaerobic sludge.</title>
        <authorList>
            <person name="Bao Y."/>
        </authorList>
    </citation>
    <scope>NUCLEOTIDE SEQUENCE</scope>
    <source>
        <strain evidence="7">BAD-6</strain>
    </source>
</reference>
<dbReference type="AlphaFoldDB" id="A0A8J8B1U6"/>